<dbReference type="InterPro" id="IPR046953">
    <property type="entry name" value="Spore_GerAC-like_C"/>
</dbReference>
<evidence type="ECO:0000256" key="4">
    <source>
        <dbReference type="ARBA" id="ARBA00022729"/>
    </source>
</evidence>
<dbReference type="GO" id="GO:0009847">
    <property type="term" value="P:spore germination"/>
    <property type="evidence" value="ECO:0007669"/>
    <property type="project" value="InterPro"/>
</dbReference>
<dbReference type="GO" id="GO:0016020">
    <property type="term" value="C:membrane"/>
    <property type="evidence" value="ECO:0007669"/>
    <property type="project" value="UniProtKB-SubCell"/>
</dbReference>
<evidence type="ECO:0000256" key="7">
    <source>
        <dbReference type="ARBA" id="ARBA00023288"/>
    </source>
</evidence>
<keyword evidence="5" id="KW-0472">Membrane</keyword>
<feature type="domain" description="Spore germination protein N-terminal" evidence="9">
    <location>
        <begin position="24"/>
        <end position="197"/>
    </location>
</feature>
<dbReference type="PROSITE" id="PS51257">
    <property type="entry name" value="PROKAR_LIPOPROTEIN"/>
    <property type="match status" value="1"/>
</dbReference>
<evidence type="ECO:0000313" key="11">
    <source>
        <dbReference type="Proteomes" id="UP000266482"/>
    </source>
</evidence>
<organism evidence="10 11">
    <name type="scientific">Paenibacillus nanensis</name>
    <dbReference type="NCBI Taxonomy" id="393251"/>
    <lineage>
        <taxon>Bacteria</taxon>
        <taxon>Bacillati</taxon>
        <taxon>Bacillota</taxon>
        <taxon>Bacilli</taxon>
        <taxon>Bacillales</taxon>
        <taxon>Paenibacillaceae</taxon>
        <taxon>Paenibacillus</taxon>
    </lineage>
</organism>
<sequence length="398" mass="43843">MIRKLSALISVLLLLVLLTGCWSRRELNELGIAVGIGVDKADKGYRVTVQIVSPGEIVSGKSSGNRTPVTVYEATAETIFEAIRKITTKSSREVYLAHLRVLIIGEQLAREGMEKALDHFSRDHEVRTDYFVIVAKDTTASNVLKVLTPIEKIPANNLYLSLNSSEKLWAPTATITLDELISDFVSEGKSPVLSAVSVIGGKAGHSQKNIENISPTGYLKYSGLAVLQGGKLVGYLNEKESKGYSYITDRVQNTVGLASCPNGGKLALEVISSKTKVKGKVVNDQPQIQIEVKTEENVGEVECELDLTKRETIAELEQLANQKVASIIKTTVKKVQNDYKSDIFGFGEAIHRADPAAWRQLKENWHEVFPKVDVIVNVHTEIRRIGTVANSFQNERKE</sequence>
<dbReference type="PANTHER" id="PTHR35789">
    <property type="entry name" value="SPORE GERMINATION PROTEIN B3"/>
    <property type="match status" value="1"/>
</dbReference>
<proteinExistence type="inferred from homology"/>
<dbReference type="Pfam" id="PF25198">
    <property type="entry name" value="Spore_GerAC_N"/>
    <property type="match status" value="1"/>
</dbReference>
<keyword evidence="6" id="KW-0564">Palmitate</keyword>
<dbReference type="OrthoDB" id="9816067at2"/>
<dbReference type="Gene3D" id="3.30.300.210">
    <property type="entry name" value="Nutrient germinant receptor protein C, domain 3"/>
    <property type="match status" value="1"/>
</dbReference>
<evidence type="ECO:0000256" key="2">
    <source>
        <dbReference type="ARBA" id="ARBA00007886"/>
    </source>
</evidence>
<evidence type="ECO:0000256" key="6">
    <source>
        <dbReference type="ARBA" id="ARBA00023139"/>
    </source>
</evidence>
<evidence type="ECO:0000313" key="10">
    <source>
        <dbReference type="EMBL" id="RIX60320.1"/>
    </source>
</evidence>
<accession>A0A3A1VS31</accession>
<dbReference type="InterPro" id="IPR038501">
    <property type="entry name" value="Spore_GerAC_C_sf"/>
</dbReference>
<dbReference type="Gene3D" id="6.20.190.10">
    <property type="entry name" value="Nutrient germinant receptor protein C, domain 1"/>
    <property type="match status" value="1"/>
</dbReference>
<keyword evidence="4" id="KW-0732">Signal</keyword>
<name>A0A3A1VS31_9BACL</name>
<dbReference type="Pfam" id="PF05504">
    <property type="entry name" value="Spore_GerAC"/>
    <property type="match status" value="1"/>
</dbReference>
<keyword evidence="3" id="KW-0309">Germination</keyword>
<evidence type="ECO:0000259" key="9">
    <source>
        <dbReference type="Pfam" id="PF25198"/>
    </source>
</evidence>
<dbReference type="RefSeq" id="WP_119597695.1">
    <property type="nucleotide sequence ID" value="NZ_QXQA01000001.1"/>
</dbReference>
<dbReference type="InterPro" id="IPR057336">
    <property type="entry name" value="GerAC_N"/>
</dbReference>
<evidence type="ECO:0000256" key="5">
    <source>
        <dbReference type="ARBA" id="ARBA00023136"/>
    </source>
</evidence>
<dbReference type="NCBIfam" id="TIGR02887">
    <property type="entry name" value="spore_ger_x_C"/>
    <property type="match status" value="1"/>
</dbReference>
<comment type="similarity">
    <text evidence="2">Belongs to the GerABKC lipoprotein family.</text>
</comment>
<evidence type="ECO:0000256" key="1">
    <source>
        <dbReference type="ARBA" id="ARBA00004635"/>
    </source>
</evidence>
<dbReference type="Proteomes" id="UP000266482">
    <property type="component" value="Unassembled WGS sequence"/>
</dbReference>
<dbReference type="InterPro" id="IPR008844">
    <property type="entry name" value="Spore_GerAC-like"/>
</dbReference>
<keyword evidence="11" id="KW-1185">Reference proteome</keyword>
<reference evidence="10 11" key="1">
    <citation type="submission" date="2018-09" db="EMBL/GenBank/DDBJ databases">
        <title>Paenibacillus aracenensis nov. sp. isolated from a cave in southern Spain.</title>
        <authorList>
            <person name="Jurado V."/>
            <person name="Gutierrez-Patricio S."/>
            <person name="Gonzalez-Pimentel J.L."/>
            <person name="Miller A.Z."/>
            <person name="Laiz L."/>
            <person name="Saiz-Jimenez C."/>
        </authorList>
    </citation>
    <scope>NUCLEOTIDE SEQUENCE [LARGE SCALE GENOMIC DNA]</scope>
    <source>
        <strain evidence="10 11">DSM 22867</strain>
    </source>
</reference>
<protein>
    <submittedName>
        <fullName evidence="10">Ger(X)C family spore germination protein</fullName>
    </submittedName>
</protein>
<evidence type="ECO:0000256" key="3">
    <source>
        <dbReference type="ARBA" id="ARBA00022544"/>
    </source>
</evidence>
<comment type="subcellular location">
    <subcellularLocation>
        <location evidence="1">Membrane</location>
        <topology evidence="1">Lipid-anchor</topology>
    </subcellularLocation>
</comment>
<dbReference type="PANTHER" id="PTHR35789:SF1">
    <property type="entry name" value="SPORE GERMINATION PROTEIN B3"/>
    <property type="match status" value="1"/>
</dbReference>
<dbReference type="EMBL" id="QXQA01000001">
    <property type="protein sequence ID" value="RIX60320.1"/>
    <property type="molecule type" value="Genomic_DNA"/>
</dbReference>
<evidence type="ECO:0000259" key="8">
    <source>
        <dbReference type="Pfam" id="PF05504"/>
    </source>
</evidence>
<comment type="caution">
    <text evidence="10">The sequence shown here is derived from an EMBL/GenBank/DDBJ whole genome shotgun (WGS) entry which is preliminary data.</text>
</comment>
<dbReference type="AlphaFoldDB" id="A0A3A1VS31"/>
<feature type="domain" description="Spore germination GerAC-like C-terminal" evidence="8">
    <location>
        <begin position="222"/>
        <end position="386"/>
    </location>
</feature>
<gene>
    <name evidence="10" type="ORF">D3P08_01765</name>
</gene>
<keyword evidence="7" id="KW-0449">Lipoprotein</keyword>